<dbReference type="OrthoDB" id="3828405at2759"/>
<dbReference type="EMBL" id="NKHZ01000031">
    <property type="protein sequence ID" value="PNS19531.1"/>
    <property type="molecule type" value="Genomic_DNA"/>
</dbReference>
<dbReference type="InParanoid" id="A0A2K1QWV0"/>
<evidence type="ECO:0000256" key="1">
    <source>
        <dbReference type="SAM" id="SignalP"/>
    </source>
</evidence>
<dbReference type="Proteomes" id="UP000243797">
    <property type="component" value="Unassembled WGS sequence"/>
</dbReference>
<proteinExistence type="predicted"/>
<gene>
    <name evidence="2" type="ORF">CAC42_7375</name>
</gene>
<keyword evidence="3" id="KW-1185">Reference proteome</keyword>
<evidence type="ECO:0008006" key="4">
    <source>
        <dbReference type="Google" id="ProtNLM"/>
    </source>
</evidence>
<evidence type="ECO:0000313" key="3">
    <source>
        <dbReference type="Proteomes" id="UP000243797"/>
    </source>
</evidence>
<feature type="signal peptide" evidence="1">
    <location>
        <begin position="1"/>
        <end position="16"/>
    </location>
</feature>
<name>A0A2K1QWV0_9PEZI</name>
<protein>
    <recommendedName>
        <fullName evidence="4">Secreted protein</fullName>
    </recommendedName>
</protein>
<evidence type="ECO:0000313" key="2">
    <source>
        <dbReference type="EMBL" id="PNS19531.1"/>
    </source>
</evidence>
<comment type="caution">
    <text evidence="2">The sequence shown here is derived from an EMBL/GenBank/DDBJ whole genome shotgun (WGS) entry which is preliminary data.</text>
</comment>
<keyword evidence="1" id="KW-0732">Signal</keyword>
<sequence>MLMSFILCAALAAAHPFSFSFGDPARMVCVWKNPQLVQAIDEFCKNPKIVVPSSYGANGKINGNNVAWIWPQGDCPSAYVPQQYCYSQFYSVCAKGNAKGYGKGFFGRPGEKACQVWLLDEKRIHDTQITWRNNGGPTSRGSPPNT</sequence>
<reference evidence="2 3" key="1">
    <citation type="submission" date="2017-06" db="EMBL/GenBank/DDBJ databases">
        <title>Draft genome sequence of a variant of Elsinoe murrayae.</title>
        <authorList>
            <person name="Cheng Q."/>
        </authorList>
    </citation>
    <scope>NUCLEOTIDE SEQUENCE [LARGE SCALE GENOMIC DNA]</scope>
    <source>
        <strain evidence="2 3">CQ-2017a</strain>
    </source>
</reference>
<accession>A0A2K1QWV0</accession>
<feature type="chain" id="PRO_5014332719" description="Secreted protein" evidence="1">
    <location>
        <begin position="17"/>
        <end position="146"/>
    </location>
</feature>
<organism evidence="2 3">
    <name type="scientific">Sphaceloma murrayae</name>
    <dbReference type="NCBI Taxonomy" id="2082308"/>
    <lineage>
        <taxon>Eukaryota</taxon>
        <taxon>Fungi</taxon>
        <taxon>Dikarya</taxon>
        <taxon>Ascomycota</taxon>
        <taxon>Pezizomycotina</taxon>
        <taxon>Dothideomycetes</taxon>
        <taxon>Dothideomycetidae</taxon>
        <taxon>Myriangiales</taxon>
        <taxon>Elsinoaceae</taxon>
        <taxon>Sphaceloma</taxon>
    </lineage>
</organism>
<dbReference type="AlphaFoldDB" id="A0A2K1QWV0"/>